<dbReference type="AlphaFoldDB" id="A0A1Z5KBX5"/>
<organism evidence="1 2">
    <name type="scientific">Fistulifera solaris</name>
    <name type="common">Oleaginous diatom</name>
    <dbReference type="NCBI Taxonomy" id="1519565"/>
    <lineage>
        <taxon>Eukaryota</taxon>
        <taxon>Sar</taxon>
        <taxon>Stramenopiles</taxon>
        <taxon>Ochrophyta</taxon>
        <taxon>Bacillariophyta</taxon>
        <taxon>Bacillariophyceae</taxon>
        <taxon>Bacillariophycidae</taxon>
        <taxon>Naviculales</taxon>
        <taxon>Naviculaceae</taxon>
        <taxon>Fistulifera</taxon>
    </lineage>
</organism>
<name>A0A1Z5KBX5_FISSO</name>
<reference evidence="1 2" key="1">
    <citation type="journal article" date="2015" name="Plant Cell">
        <title>Oil accumulation by the oleaginous diatom Fistulifera solaris as revealed by the genome and transcriptome.</title>
        <authorList>
            <person name="Tanaka T."/>
            <person name="Maeda Y."/>
            <person name="Veluchamy A."/>
            <person name="Tanaka M."/>
            <person name="Abida H."/>
            <person name="Marechal E."/>
            <person name="Bowler C."/>
            <person name="Muto M."/>
            <person name="Sunaga Y."/>
            <person name="Tanaka M."/>
            <person name="Yoshino T."/>
            <person name="Taniguchi T."/>
            <person name="Fukuda Y."/>
            <person name="Nemoto M."/>
            <person name="Matsumoto M."/>
            <person name="Wong P.S."/>
            <person name="Aburatani S."/>
            <person name="Fujibuchi W."/>
        </authorList>
    </citation>
    <scope>NUCLEOTIDE SEQUENCE [LARGE SCALE GENOMIC DNA]</scope>
    <source>
        <strain evidence="1 2">JPCC DA0580</strain>
    </source>
</reference>
<dbReference type="InParanoid" id="A0A1Z5KBX5"/>
<dbReference type="EMBL" id="BDSP01000203">
    <property type="protein sequence ID" value="GAX23794.1"/>
    <property type="molecule type" value="Genomic_DNA"/>
</dbReference>
<dbReference type="Proteomes" id="UP000198406">
    <property type="component" value="Unassembled WGS sequence"/>
</dbReference>
<protein>
    <submittedName>
        <fullName evidence="1">Uncharacterized protein</fullName>
    </submittedName>
</protein>
<gene>
    <name evidence="1" type="ORF">FisN_12Hh373</name>
</gene>
<accession>A0A1Z5KBX5</accession>
<proteinExistence type="predicted"/>
<keyword evidence="2" id="KW-1185">Reference proteome</keyword>
<evidence type="ECO:0000313" key="1">
    <source>
        <dbReference type="EMBL" id="GAX23794.1"/>
    </source>
</evidence>
<comment type="caution">
    <text evidence="1">The sequence shown here is derived from an EMBL/GenBank/DDBJ whole genome shotgun (WGS) entry which is preliminary data.</text>
</comment>
<sequence>MPVLTSRRLPKIQRGQDYFLGSAKQPFSASLPPLKQSFGAAASCRLPHSPGRHSNDDKFGLKHEWDDVSTESLWEVKGEDLEMVPWGFPLERTHREIRMDVGEVASRISERLRLMSVEANYCSKQAKAKCKTTDAVSFRIRLFAGGEDGQPVVVELQRRSGSAYTFMRTCRAVLDAAEGKDSNEKFSSPSNGLPPALKLPVSSMSCLSHVATANVGLESDAKEALRGALNLFRSDQRDTSLLGLENLCCLSDLVKTSADVATFACKSLIAPGDVREELRVLIEHDVFSAEENDSEGLLKFREHQRFLCLRVFANAISVCLKDGSLNNLVSDSWFAEIFVPLLLDELNRAESGLHNAFQAATCLHGLLSSSPTTFHQLLVDNGANTALEKAFKIGQSRHGLLARETRRCLDVLDASS</sequence>
<evidence type="ECO:0000313" key="2">
    <source>
        <dbReference type="Proteomes" id="UP000198406"/>
    </source>
</evidence>
<dbReference type="OrthoDB" id="39916at2759"/>